<dbReference type="EMBL" id="JAYKXP010000045">
    <property type="protein sequence ID" value="KAK7037684.1"/>
    <property type="molecule type" value="Genomic_DNA"/>
</dbReference>
<evidence type="ECO:0000256" key="2">
    <source>
        <dbReference type="ARBA" id="ARBA00005179"/>
    </source>
</evidence>
<sequence>MRGGFHLKAKEYREKMDPIDKYPHAWAKEQIASGNFLPSFTSIQLESAQDGTDGSLSEEQEDIVRWCSSALYVGGADTTVSVMTSFFLMMSLYPDVQKRAQEELHNVVGQERLPVLDDRKNLPYVNALINEVMRWAPPAPLGVPHRVTKEDEYMGYRIPGGATVYANIWAITHDPEVYKDPETFDPTRYLRETPEPDSRKFVFGFGRRVCPGAQFAEDSLFFNIARILSTFDIRKAVDENGHEVEPKVEFTSAVTR</sequence>
<organism evidence="11 12">
    <name type="scientific">Paramarasmius palmivorus</name>
    <dbReference type="NCBI Taxonomy" id="297713"/>
    <lineage>
        <taxon>Eukaryota</taxon>
        <taxon>Fungi</taxon>
        <taxon>Dikarya</taxon>
        <taxon>Basidiomycota</taxon>
        <taxon>Agaricomycotina</taxon>
        <taxon>Agaricomycetes</taxon>
        <taxon>Agaricomycetidae</taxon>
        <taxon>Agaricales</taxon>
        <taxon>Marasmiineae</taxon>
        <taxon>Marasmiaceae</taxon>
        <taxon>Paramarasmius</taxon>
    </lineage>
</organism>
<dbReference type="Proteomes" id="UP001383192">
    <property type="component" value="Unassembled WGS sequence"/>
</dbReference>
<comment type="caution">
    <text evidence="11">The sequence shown here is derived from an EMBL/GenBank/DDBJ whole genome shotgun (WGS) entry which is preliminary data.</text>
</comment>
<evidence type="ECO:0000256" key="9">
    <source>
        <dbReference type="PIRSR" id="PIRSR602401-1"/>
    </source>
</evidence>
<evidence type="ECO:0000313" key="11">
    <source>
        <dbReference type="EMBL" id="KAK7037684.1"/>
    </source>
</evidence>
<comment type="pathway">
    <text evidence="2">Secondary metabolite biosynthesis.</text>
</comment>
<evidence type="ECO:0000256" key="4">
    <source>
        <dbReference type="ARBA" id="ARBA00022617"/>
    </source>
</evidence>
<comment type="similarity">
    <text evidence="3 10">Belongs to the cytochrome P450 family.</text>
</comment>
<accession>A0AAW0CEU6</accession>
<protein>
    <recommendedName>
        <fullName evidence="13">Cytochrome P450</fullName>
    </recommendedName>
</protein>
<evidence type="ECO:0000256" key="1">
    <source>
        <dbReference type="ARBA" id="ARBA00001971"/>
    </source>
</evidence>
<keyword evidence="7 9" id="KW-0408">Iron</keyword>
<evidence type="ECO:0000256" key="10">
    <source>
        <dbReference type="RuleBase" id="RU000461"/>
    </source>
</evidence>
<dbReference type="Pfam" id="PF00067">
    <property type="entry name" value="p450"/>
    <property type="match status" value="1"/>
</dbReference>
<evidence type="ECO:0000256" key="8">
    <source>
        <dbReference type="ARBA" id="ARBA00023033"/>
    </source>
</evidence>
<dbReference type="SUPFAM" id="SSF48264">
    <property type="entry name" value="Cytochrome P450"/>
    <property type="match status" value="1"/>
</dbReference>
<proteinExistence type="inferred from homology"/>
<dbReference type="GO" id="GO:0016705">
    <property type="term" value="F:oxidoreductase activity, acting on paired donors, with incorporation or reduction of molecular oxygen"/>
    <property type="evidence" value="ECO:0007669"/>
    <property type="project" value="InterPro"/>
</dbReference>
<name>A0AAW0CEU6_9AGAR</name>
<evidence type="ECO:0000256" key="3">
    <source>
        <dbReference type="ARBA" id="ARBA00010617"/>
    </source>
</evidence>
<keyword evidence="8 10" id="KW-0503">Monooxygenase</keyword>
<dbReference type="InterPro" id="IPR017972">
    <property type="entry name" value="Cyt_P450_CS"/>
</dbReference>
<evidence type="ECO:0000256" key="5">
    <source>
        <dbReference type="ARBA" id="ARBA00022723"/>
    </source>
</evidence>
<dbReference type="AlphaFoldDB" id="A0AAW0CEU6"/>
<dbReference type="PANTHER" id="PTHR46300:SF7">
    <property type="entry name" value="P450, PUTATIVE (EUROFUNG)-RELATED"/>
    <property type="match status" value="1"/>
</dbReference>
<keyword evidence="6 10" id="KW-0560">Oxidoreductase</keyword>
<feature type="binding site" description="axial binding residue" evidence="9">
    <location>
        <position position="210"/>
    </location>
    <ligand>
        <name>heme</name>
        <dbReference type="ChEBI" id="CHEBI:30413"/>
    </ligand>
    <ligandPart>
        <name>Fe</name>
        <dbReference type="ChEBI" id="CHEBI:18248"/>
    </ligandPart>
</feature>
<dbReference type="PANTHER" id="PTHR46300">
    <property type="entry name" value="P450, PUTATIVE (EUROFUNG)-RELATED-RELATED"/>
    <property type="match status" value="1"/>
</dbReference>
<evidence type="ECO:0000313" key="12">
    <source>
        <dbReference type="Proteomes" id="UP001383192"/>
    </source>
</evidence>
<keyword evidence="12" id="KW-1185">Reference proteome</keyword>
<dbReference type="PROSITE" id="PS00086">
    <property type="entry name" value="CYTOCHROME_P450"/>
    <property type="match status" value="1"/>
</dbReference>
<dbReference type="InterPro" id="IPR002401">
    <property type="entry name" value="Cyt_P450_E_grp-I"/>
</dbReference>
<keyword evidence="5 9" id="KW-0479">Metal-binding</keyword>
<dbReference type="PRINTS" id="PR00385">
    <property type="entry name" value="P450"/>
</dbReference>
<gene>
    <name evidence="11" type="ORF">VNI00_010910</name>
</gene>
<dbReference type="InterPro" id="IPR036396">
    <property type="entry name" value="Cyt_P450_sf"/>
</dbReference>
<dbReference type="PRINTS" id="PR00463">
    <property type="entry name" value="EP450I"/>
</dbReference>
<dbReference type="GO" id="GO:0020037">
    <property type="term" value="F:heme binding"/>
    <property type="evidence" value="ECO:0007669"/>
    <property type="project" value="InterPro"/>
</dbReference>
<dbReference type="GO" id="GO:0004497">
    <property type="term" value="F:monooxygenase activity"/>
    <property type="evidence" value="ECO:0007669"/>
    <property type="project" value="UniProtKB-KW"/>
</dbReference>
<dbReference type="GO" id="GO:0005506">
    <property type="term" value="F:iron ion binding"/>
    <property type="evidence" value="ECO:0007669"/>
    <property type="project" value="InterPro"/>
</dbReference>
<evidence type="ECO:0000256" key="6">
    <source>
        <dbReference type="ARBA" id="ARBA00023002"/>
    </source>
</evidence>
<dbReference type="InterPro" id="IPR050364">
    <property type="entry name" value="Cytochrome_P450_fung"/>
</dbReference>
<evidence type="ECO:0000256" key="7">
    <source>
        <dbReference type="ARBA" id="ARBA00023004"/>
    </source>
</evidence>
<comment type="cofactor">
    <cofactor evidence="1 9">
        <name>heme</name>
        <dbReference type="ChEBI" id="CHEBI:30413"/>
    </cofactor>
</comment>
<dbReference type="Gene3D" id="1.10.630.10">
    <property type="entry name" value="Cytochrome P450"/>
    <property type="match status" value="1"/>
</dbReference>
<dbReference type="InterPro" id="IPR001128">
    <property type="entry name" value="Cyt_P450"/>
</dbReference>
<reference evidence="11 12" key="1">
    <citation type="submission" date="2024-01" db="EMBL/GenBank/DDBJ databases">
        <title>A draft genome for a cacao thread blight-causing isolate of Paramarasmius palmivorus.</title>
        <authorList>
            <person name="Baruah I.K."/>
            <person name="Bukari Y."/>
            <person name="Amoako-Attah I."/>
            <person name="Meinhardt L.W."/>
            <person name="Bailey B.A."/>
            <person name="Cohen S.P."/>
        </authorList>
    </citation>
    <scope>NUCLEOTIDE SEQUENCE [LARGE SCALE GENOMIC DNA]</scope>
    <source>
        <strain evidence="11 12">GH-12</strain>
    </source>
</reference>
<keyword evidence="4 9" id="KW-0349">Heme</keyword>
<evidence type="ECO:0008006" key="13">
    <source>
        <dbReference type="Google" id="ProtNLM"/>
    </source>
</evidence>